<feature type="coiled-coil region" evidence="1">
    <location>
        <begin position="7"/>
        <end position="41"/>
    </location>
</feature>
<evidence type="ECO:0000313" key="4">
    <source>
        <dbReference type="Proteomes" id="UP000196402"/>
    </source>
</evidence>
<evidence type="ECO:0000256" key="1">
    <source>
        <dbReference type="SAM" id="Coils"/>
    </source>
</evidence>
<keyword evidence="1" id="KW-0175">Coiled coil</keyword>
<gene>
    <name evidence="3" type="ORF">PVT01_140026600</name>
</gene>
<proteinExistence type="predicted"/>
<name>A0A1G4H4K4_PLAVI</name>
<feature type="compositionally biased region" description="Basic residues" evidence="2">
    <location>
        <begin position="368"/>
        <end position="396"/>
    </location>
</feature>
<feature type="compositionally biased region" description="Low complexity" evidence="2">
    <location>
        <begin position="481"/>
        <end position="491"/>
    </location>
</feature>
<feature type="coiled-coil region" evidence="1">
    <location>
        <begin position="83"/>
        <end position="205"/>
    </location>
</feature>
<feature type="region of interest" description="Disordered" evidence="2">
    <location>
        <begin position="804"/>
        <end position="959"/>
    </location>
</feature>
<feature type="compositionally biased region" description="Low complexity" evidence="2">
    <location>
        <begin position="816"/>
        <end position="825"/>
    </location>
</feature>
<dbReference type="VEuPathDB" id="PlasmoDB:PVX_122845"/>
<evidence type="ECO:0000313" key="3">
    <source>
        <dbReference type="EMBL" id="SCO69793.1"/>
    </source>
</evidence>
<evidence type="ECO:0008006" key="5">
    <source>
        <dbReference type="Google" id="ProtNLM"/>
    </source>
</evidence>
<feature type="region of interest" description="Disordered" evidence="2">
    <location>
        <begin position="352"/>
        <end position="544"/>
    </location>
</feature>
<feature type="compositionally biased region" description="Basic and acidic residues" evidence="2">
    <location>
        <begin position="1067"/>
        <end position="1081"/>
    </location>
</feature>
<feature type="compositionally biased region" description="Basic residues" evidence="2">
    <location>
        <begin position="408"/>
        <end position="424"/>
    </location>
</feature>
<feature type="compositionally biased region" description="Low complexity" evidence="2">
    <location>
        <begin position="455"/>
        <end position="465"/>
    </location>
</feature>
<protein>
    <recommendedName>
        <fullName evidence="5">PH domain-containing protein</fullName>
    </recommendedName>
</protein>
<dbReference type="VEuPathDB" id="PlasmoDB:PVP01_1421500"/>
<feature type="region of interest" description="Disordered" evidence="2">
    <location>
        <begin position="1067"/>
        <end position="1093"/>
    </location>
</feature>
<dbReference type="eggNOG" id="ENOG502SMD2">
    <property type="taxonomic scope" value="Eukaryota"/>
</dbReference>
<sequence>MEERNVLEYAEVIIDRQRDKINELEKKLIELRSSSEELQKNALKNDEENKTLRLELNRKKENDMMLSMQLTKENEFLQKINVLEKQLLKRDTLLEELNNLLKKRKYEYELLLQEKENLTNTVNMMRSDICKNKKKEKLKEEEFLNNEKESENFLNLYKNNNEELHITKRCLIQIETELHLYKKQNEKQKNEIQRLYKIISCMNKEKALTPPVVLALQNDYVRGRNGKALNDYMQVKTIQDPPPGLSTQMENKATILKHMSPEKKLQQRIAYDENLLKLNLMQSQEQKNLFNKILETLNKIQHVKSGDNKIDFFFSSNVLHFFESNKEQKFLCTNNASLNNSFSLTTESAEDSSHLSDASSNNPLEKKAHLRKSKKDKKRKKKQKKEKKKKKKKKKKNDMLPHAPFSIKKSKKGKKKKERRRVSAKHTLAGSEHSSSEDDNSDAQHGLVGKTNTISDGTSHGTSEETTSEEDTHSDGEGVESESGSSASSDGKSSHSKSDDDASSDSQSDSHPPRAKRKHQTGGTSDESASDTDGDNINHMKNKQSYTENKRALLNYENYKEKFIGITNKEIFIYNKKGDEEPVYIIKNKNVKNVKTFYSKQVYVLEYISFDNILQKHYFLIKNDDKSLRMFYALQYAGFIKHDVDKFEEEEEEEEEEESKRDYVARLNKNYYENKAHSVSDQQERDSYYSKLSSSSPEITVNVFTPNGIDRNGNNVPYLCNNVLMKRNPKNNHLMLKNFNNKKAFINCQDYHMDYKNNKFTLYFNDFKDQHIILPKSKGCTGILQDILNQMSWKNSHQLCEPGNKDAYGDEDVDSSDVSSYDSEGLAAGKGKYDARGKMGERGANRGRAADRGMYAERERNGEGVREGVRDGGRDGDRDWSRDGGRDFFREVDRSRSREMAPKRESEGDRKMGIPRKGFTDKGVERENDKAKEREWEQKPEGEKEREGEKDTEGGKDDILANLNMPDKMEDTFCIKENVLYISKDGNPFKKDQMSFNDENAFKFQNENLQILKDDGAQELTFIKREENKDEETYIFHYPKKEKYDHLISKLSKNNFNVIQKNVYDKMKKQGKNEEREKKSFNAESDGNAEPGEDKIEKADKFIKNNQVVVIEKGVLSIYKDYGNENSVPIIKFTSDFCDVQANAQNGEISIKETSKDSSDRIVLDCLNKTEFHRWKNALCFGGFIKGENVSSSYMNLKKHIFSINLFDNLHIKSSVRVNNNFIYIYPNNEISKPLFSFDKEKIELVLISDLRKIRIYMQRDTIYEQRYDITIALARDFASIKEQIEKYNFHTLNKKKTHKIRKPFVLCKTNIIAIHKDKYKLKPDLILDKKNCTALFDKNKFTVTFKIKSKLDSTQEDIKTLTLSNAVNFNKWLVTLKVASFIPGFHELEDDISFPTIVFGHTCPEATSLLGKRNSFMDFFKK</sequence>
<dbReference type="VEuPathDB" id="PlasmoDB:PVPAM_140029200"/>
<accession>A0A1G4H4K4</accession>
<dbReference type="VEuPathDB" id="PlasmoDB:PVW1_140027800"/>
<evidence type="ECO:0000256" key="2">
    <source>
        <dbReference type="SAM" id="MobiDB-lite"/>
    </source>
</evidence>
<organism evidence="3 4">
    <name type="scientific">Plasmodium vivax</name>
    <name type="common">malaria parasite P. vivax</name>
    <dbReference type="NCBI Taxonomy" id="5855"/>
    <lineage>
        <taxon>Eukaryota</taxon>
        <taxon>Sar</taxon>
        <taxon>Alveolata</taxon>
        <taxon>Apicomplexa</taxon>
        <taxon>Aconoidasida</taxon>
        <taxon>Haemosporida</taxon>
        <taxon>Plasmodiidae</taxon>
        <taxon>Plasmodium</taxon>
        <taxon>Plasmodium (Plasmodium)</taxon>
    </lineage>
</organism>
<dbReference type="Proteomes" id="UP000196402">
    <property type="component" value="Chromosome 14"/>
</dbReference>
<reference evidence="3 4" key="1">
    <citation type="submission" date="2016-07" db="EMBL/GenBank/DDBJ databases">
        <authorList>
            <consortium name="Pathogen Informatics"/>
        </authorList>
    </citation>
    <scope>NUCLEOTIDE SEQUENCE [LARGE SCALE GENOMIC DNA]</scope>
</reference>
<feature type="compositionally biased region" description="Basic and acidic residues" evidence="2">
    <location>
        <begin position="831"/>
        <end position="959"/>
    </location>
</feature>
<dbReference type="EMBL" id="LT615252">
    <property type="protein sequence ID" value="SCO69793.1"/>
    <property type="molecule type" value="Genomic_DNA"/>
</dbReference>